<sequence length="41" mass="4753">MERCNALDRMTGCKISTTHRTRSGHNLRSKNYEMESIIGVR</sequence>
<comment type="caution">
    <text evidence="1">The sequence shown here is derived from an EMBL/GenBank/DDBJ whole genome shotgun (WGS) entry which is preliminary data.</text>
</comment>
<gene>
    <name evidence="1" type="ORF">MtrunA17_Chr7g0239551</name>
</gene>
<dbReference type="Proteomes" id="UP000265566">
    <property type="component" value="Chromosome 7"/>
</dbReference>
<accession>A0A396H3A9</accession>
<protein>
    <submittedName>
        <fullName evidence="1">Uncharacterized protein</fullName>
    </submittedName>
</protein>
<reference evidence="1" key="1">
    <citation type="journal article" date="2018" name="Nat. Plants">
        <title>Whole-genome landscape of Medicago truncatula symbiotic genes.</title>
        <authorList>
            <person name="Pecrix Y."/>
            <person name="Gamas P."/>
            <person name="Carrere S."/>
        </authorList>
    </citation>
    <scope>NUCLEOTIDE SEQUENCE</scope>
    <source>
        <tissue evidence="1">Leaves</tissue>
    </source>
</reference>
<name>A0A396H3A9_MEDTR</name>
<dbReference type="AlphaFoldDB" id="A0A396H3A9"/>
<dbReference type="Gramene" id="rna40641">
    <property type="protein sequence ID" value="RHN46194.1"/>
    <property type="gene ID" value="gene40641"/>
</dbReference>
<proteinExistence type="predicted"/>
<dbReference type="EMBL" id="PSQE01000007">
    <property type="protein sequence ID" value="RHN46194.1"/>
    <property type="molecule type" value="Genomic_DNA"/>
</dbReference>
<evidence type="ECO:0000313" key="1">
    <source>
        <dbReference type="EMBL" id="RHN46194.1"/>
    </source>
</evidence>
<organism evidence="1">
    <name type="scientific">Medicago truncatula</name>
    <name type="common">Barrel medic</name>
    <name type="synonym">Medicago tribuloides</name>
    <dbReference type="NCBI Taxonomy" id="3880"/>
    <lineage>
        <taxon>Eukaryota</taxon>
        <taxon>Viridiplantae</taxon>
        <taxon>Streptophyta</taxon>
        <taxon>Embryophyta</taxon>
        <taxon>Tracheophyta</taxon>
        <taxon>Spermatophyta</taxon>
        <taxon>Magnoliopsida</taxon>
        <taxon>eudicotyledons</taxon>
        <taxon>Gunneridae</taxon>
        <taxon>Pentapetalae</taxon>
        <taxon>rosids</taxon>
        <taxon>fabids</taxon>
        <taxon>Fabales</taxon>
        <taxon>Fabaceae</taxon>
        <taxon>Papilionoideae</taxon>
        <taxon>50 kb inversion clade</taxon>
        <taxon>NPAAA clade</taxon>
        <taxon>Hologalegina</taxon>
        <taxon>IRL clade</taxon>
        <taxon>Trifolieae</taxon>
        <taxon>Medicago</taxon>
    </lineage>
</organism>